<keyword evidence="6 7" id="KW-0472">Membrane</keyword>
<proteinExistence type="inferred from homology"/>
<evidence type="ECO:0000256" key="3">
    <source>
        <dbReference type="ARBA" id="ARBA00022475"/>
    </source>
</evidence>
<evidence type="ECO:0000259" key="8">
    <source>
        <dbReference type="PROSITE" id="PS50928"/>
    </source>
</evidence>
<reference evidence="9" key="1">
    <citation type="submission" date="2010-07" db="EMBL/GenBank/DDBJ databases">
        <title>Complete sequence of Clostridium saccharolyticum WM1.</title>
        <authorList>
            <consortium name="US DOE Joint Genome Institute"/>
            <person name="Lucas S."/>
            <person name="Copeland A."/>
            <person name="Lapidus A."/>
            <person name="Cheng J.-F."/>
            <person name="Bruce D."/>
            <person name="Goodwin L."/>
            <person name="Pitluck S."/>
            <person name="Chertkov O."/>
            <person name="Detter J.C."/>
            <person name="Han C."/>
            <person name="Tapia R."/>
            <person name="Land M."/>
            <person name="Hauser L."/>
            <person name="Chang Y.-J."/>
            <person name="Jeffries C."/>
            <person name="Kyrpides N."/>
            <person name="Ivanova N."/>
            <person name="Mikhailova N."/>
            <person name="Mouttaki H."/>
            <person name="Lin L."/>
            <person name="Zhou J."/>
            <person name="Hemme C.L."/>
            <person name="Woyke T."/>
        </authorList>
    </citation>
    <scope>NUCLEOTIDE SEQUENCE [LARGE SCALE GENOMIC DNA]</scope>
    <source>
        <strain evidence="9">WM1</strain>
    </source>
</reference>
<dbReference type="PaxDb" id="610130-Closa_2993"/>
<evidence type="ECO:0000256" key="2">
    <source>
        <dbReference type="ARBA" id="ARBA00022448"/>
    </source>
</evidence>
<dbReference type="InterPro" id="IPR035906">
    <property type="entry name" value="MetI-like_sf"/>
</dbReference>
<keyword evidence="2 7" id="KW-0813">Transport</keyword>
<feature type="domain" description="ABC transmembrane type-1" evidence="8">
    <location>
        <begin position="68"/>
        <end position="281"/>
    </location>
</feature>
<keyword evidence="3" id="KW-1003">Cell membrane</keyword>
<dbReference type="KEGG" id="csh:Closa_2993"/>
<dbReference type="Gene3D" id="1.10.3720.10">
    <property type="entry name" value="MetI-like"/>
    <property type="match status" value="1"/>
</dbReference>
<feature type="transmembrane region" description="Helical" evidence="7">
    <location>
        <begin position="206"/>
        <end position="226"/>
    </location>
</feature>
<dbReference type="InterPro" id="IPR000515">
    <property type="entry name" value="MetI-like"/>
</dbReference>
<keyword evidence="5 7" id="KW-1133">Transmembrane helix</keyword>
<dbReference type="AlphaFoldDB" id="D9R795"/>
<evidence type="ECO:0000313" key="9">
    <source>
        <dbReference type="EMBL" id="ADL05527.1"/>
    </source>
</evidence>
<dbReference type="PANTHER" id="PTHR30193">
    <property type="entry name" value="ABC TRANSPORTER PERMEASE PROTEIN"/>
    <property type="match status" value="1"/>
</dbReference>
<dbReference type="Pfam" id="PF00528">
    <property type="entry name" value="BPD_transp_1"/>
    <property type="match status" value="1"/>
</dbReference>
<evidence type="ECO:0000256" key="1">
    <source>
        <dbReference type="ARBA" id="ARBA00004651"/>
    </source>
</evidence>
<dbReference type="eggNOG" id="COG1175">
    <property type="taxonomic scope" value="Bacteria"/>
</dbReference>
<feature type="transmembrane region" description="Helical" evidence="7">
    <location>
        <begin position="105"/>
        <end position="127"/>
    </location>
</feature>
<keyword evidence="10" id="KW-1185">Reference proteome</keyword>
<dbReference type="PROSITE" id="PS50928">
    <property type="entry name" value="ABC_TM1"/>
    <property type="match status" value="1"/>
</dbReference>
<dbReference type="RefSeq" id="WP_013273611.1">
    <property type="nucleotide sequence ID" value="NC_014376.1"/>
</dbReference>
<evidence type="ECO:0000256" key="6">
    <source>
        <dbReference type="ARBA" id="ARBA00023136"/>
    </source>
</evidence>
<dbReference type="HOGENOM" id="CLU_016047_0_2_9"/>
<accession>D9R795</accession>
<comment type="subcellular location">
    <subcellularLocation>
        <location evidence="1 7">Cell membrane</location>
        <topology evidence="1 7">Multi-pass membrane protein</topology>
    </subcellularLocation>
</comment>
<dbReference type="CDD" id="cd06261">
    <property type="entry name" value="TM_PBP2"/>
    <property type="match status" value="1"/>
</dbReference>
<dbReference type="InterPro" id="IPR051393">
    <property type="entry name" value="ABC_transporter_permease"/>
</dbReference>
<feature type="transmembrane region" description="Helical" evidence="7">
    <location>
        <begin position="260"/>
        <end position="283"/>
    </location>
</feature>
<dbReference type="EMBL" id="CP002109">
    <property type="protein sequence ID" value="ADL05527.1"/>
    <property type="molecule type" value="Genomic_DNA"/>
</dbReference>
<dbReference type="Proteomes" id="UP000001662">
    <property type="component" value="Chromosome"/>
</dbReference>
<gene>
    <name evidence="9" type="ordered locus">Closa_2993</name>
</gene>
<name>D9R795_LACSW</name>
<dbReference type="STRING" id="610130.Closa_2993"/>
<dbReference type="SUPFAM" id="SSF161098">
    <property type="entry name" value="MetI-like"/>
    <property type="match status" value="1"/>
</dbReference>
<evidence type="ECO:0000256" key="7">
    <source>
        <dbReference type="RuleBase" id="RU363032"/>
    </source>
</evidence>
<feature type="transmembrane region" description="Helical" evidence="7">
    <location>
        <begin position="74"/>
        <end position="93"/>
    </location>
</feature>
<comment type="similarity">
    <text evidence="7">Belongs to the binding-protein-dependent transport system permease family.</text>
</comment>
<keyword evidence="4 7" id="KW-0812">Transmembrane</keyword>
<dbReference type="GO" id="GO:0005886">
    <property type="term" value="C:plasma membrane"/>
    <property type="evidence" value="ECO:0007669"/>
    <property type="project" value="UniProtKB-SubCell"/>
</dbReference>
<evidence type="ECO:0000313" key="10">
    <source>
        <dbReference type="Proteomes" id="UP000001662"/>
    </source>
</evidence>
<evidence type="ECO:0000256" key="4">
    <source>
        <dbReference type="ARBA" id="ARBA00022692"/>
    </source>
</evidence>
<organism evidence="9 10">
    <name type="scientific">Lacrimispora saccharolytica (strain ATCC 35040 / DSM 2544 / NRCC 2533 / WM1)</name>
    <name type="common">Clostridium saccharolyticum</name>
    <dbReference type="NCBI Taxonomy" id="610130"/>
    <lineage>
        <taxon>Bacteria</taxon>
        <taxon>Bacillati</taxon>
        <taxon>Bacillota</taxon>
        <taxon>Clostridia</taxon>
        <taxon>Lachnospirales</taxon>
        <taxon>Lachnospiraceae</taxon>
        <taxon>Lacrimispora</taxon>
    </lineage>
</organism>
<dbReference type="GO" id="GO:0055085">
    <property type="term" value="P:transmembrane transport"/>
    <property type="evidence" value="ECO:0007669"/>
    <property type="project" value="InterPro"/>
</dbReference>
<dbReference type="PANTHER" id="PTHR30193:SF37">
    <property type="entry name" value="INNER MEMBRANE ABC TRANSPORTER PERMEASE PROTEIN YCJO"/>
    <property type="match status" value="1"/>
</dbReference>
<evidence type="ECO:0000256" key="5">
    <source>
        <dbReference type="ARBA" id="ARBA00022989"/>
    </source>
</evidence>
<protein>
    <submittedName>
        <fullName evidence="9">Binding-protein-dependent transport systems inner membrane component</fullName>
    </submittedName>
</protein>
<sequence length="292" mass="32963">MKKKKLNLMPWIFNSPYIIYSLVFLFLPLGWALWLSVTDWNLMSPKYDVVKLENFMKLFTDEKVHAAFWNSLRYLVPIVILCFVLGVGIALLVSRLPEKLKGFAAVMFFIPYLTSGVSTSVMVKYVFSYNSAFSTFLRERMNLNINWLQSDMAFGIIIIMILWKMAGYYALFVLSGIESVSEDVYEAAMLDGCTGIKKLVHITMPMILPTLTSVVVLAAGLSFQIFSEPFLLTGGGPSLSTTTWQLEIYNASFVRFQSGYGAAMAIANAVQIFVVIQGITWAMNKLSRKFGW</sequence>
<feature type="transmembrane region" description="Helical" evidence="7">
    <location>
        <begin position="147"/>
        <end position="171"/>
    </location>
</feature>
<feature type="transmembrane region" description="Helical" evidence="7">
    <location>
        <begin position="12"/>
        <end position="34"/>
    </location>
</feature>